<dbReference type="EMBL" id="NEDP02076440">
    <property type="protein sequence ID" value="OWF36737.1"/>
    <property type="molecule type" value="Genomic_DNA"/>
</dbReference>
<reference evidence="2 3" key="1">
    <citation type="journal article" date="2017" name="Nat. Ecol. Evol.">
        <title>Scallop genome provides insights into evolution of bilaterian karyotype and development.</title>
        <authorList>
            <person name="Wang S."/>
            <person name="Zhang J."/>
            <person name="Jiao W."/>
            <person name="Li J."/>
            <person name="Xun X."/>
            <person name="Sun Y."/>
            <person name="Guo X."/>
            <person name="Huan P."/>
            <person name="Dong B."/>
            <person name="Zhang L."/>
            <person name="Hu X."/>
            <person name="Sun X."/>
            <person name="Wang J."/>
            <person name="Zhao C."/>
            <person name="Wang Y."/>
            <person name="Wang D."/>
            <person name="Huang X."/>
            <person name="Wang R."/>
            <person name="Lv J."/>
            <person name="Li Y."/>
            <person name="Zhang Z."/>
            <person name="Liu B."/>
            <person name="Lu W."/>
            <person name="Hui Y."/>
            <person name="Liang J."/>
            <person name="Zhou Z."/>
            <person name="Hou R."/>
            <person name="Li X."/>
            <person name="Liu Y."/>
            <person name="Li H."/>
            <person name="Ning X."/>
            <person name="Lin Y."/>
            <person name="Zhao L."/>
            <person name="Xing Q."/>
            <person name="Dou J."/>
            <person name="Li Y."/>
            <person name="Mao J."/>
            <person name="Guo H."/>
            <person name="Dou H."/>
            <person name="Li T."/>
            <person name="Mu C."/>
            <person name="Jiang W."/>
            <person name="Fu Q."/>
            <person name="Fu X."/>
            <person name="Miao Y."/>
            <person name="Liu J."/>
            <person name="Yu Q."/>
            <person name="Li R."/>
            <person name="Liao H."/>
            <person name="Li X."/>
            <person name="Kong Y."/>
            <person name="Jiang Z."/>
            <person name="Chourrout D."/>
            <person name="Li R."/>
            <person name="Bao Z."/>
        </authorList>
    </citation>
    <scope>NUCLEOTIDE SEQUENCE [LARGE SCALE GENOMIC DNA]</scope>
    <source>
        <strain evidence="2 3">PY_sf001</strain>
    </source>
</reference>
<sequence length="173" mass="20237">MALLQQYEAVSFGDSLFGCYILLPLQQKHVIQLRRAVWVEYRGILRTLYLPVKELLVPIEGFLVPEESDTELLRLYLEGLLSGSVQPRWCPVLYLTSVHHVNRFCYTQDGKHIQLKHNMLRDTVSCQRPEVKQHLLFYKTADISRNYGMELYDTLPPSRQKLMQDIEQSLNKA</sequence>
<protein>
    <submittedName>
        <fullName evidence="2">RNA polymerase II-associated protein 1</fullName>
    </submittedName>
</protein>
<dbReference type="STRING" id="6573.A0A210PJS6"/>
<dbReference type="OrthoDB" id="348201at2759"/>
<dbReference type="PANTHER" id="PTHR21483:SF18">
    <property type="entry name" value="RNA POLYMERASE II-ASSOCIATED PROTEIN 1"/>
    <property type="match status" value="1"/>
</dbReference>
<comment type="caution">
    <text evidence="2">The sequence shown here is derived from an EMBL/GenBank/DDBJ whole genome shotgun (WGS) entry which is preliminary data.</text>
</comment>
<dbReference type="AlphaFoldDB" id="A0A210PJS6"/>
<gene>
    <name evidence="2" type="ORF">KP79_PYT09718</name>
</gene>
<dbReference type="InterPro" id="IPR039913">
    <property type="entry name" value="RPAP1/Rba50"/>
</dbReference>
<organism evidence="2 3">
    <name type="scientific">Mizuhopecten yessoensis</name>
    <name type="common">Japanese scallop</name>
    <name type="synonym">Patinopecten yessoensis</name>
    <dbReference type="NCBI Taxonomy" id="6573"/>
    <lineage>
        <taxon>Eukaryota</taxon>
        <taxon>Metazoa</taxon>
        <taxon>Spiralia</taxon>
        <taxon>Lophotrochozoa</taxon>
        <taxon>Mollusca</taxon>
        <taxon>Bivalvia</taxon>
        <taxon>Autobranchia</taxon>
        <taxon>Pteriomorphia</taxon>
        <taxon>Pectinida</taxon>
        <taxon>Pectinoidea</taxon>
        <taxon>Pectinidae</taxon>
        <taxon>Mizuhopecten</taxon>
    </lineage>
</organism>
<feature type="domain" description="RPAP1/MINIYO-like TPR repeats" evidence="1">
    <location>
        <begin position="2"/>
        <end position="111"/>
    </location>
</feature>
<proteinExistence type="predicted"/>
<dbReference type="Pfam" id="PF25766">
    <property type="entry name" value="TPR_RPAP1"/>
    <property type="match status" value="1"/>
</dbReference>
<dbReference type="Proteomes" id="UP000242188">
    <property type="component" value="Unassembled WGS sequence"/>
</dbReference>
<dbReference type="PANTHER" id="PTHR21483">
    <property type="entry name" value="RNA POLYMERASE II-ASSOCIATED PROTEIN 1"/>
    <property type="match status" value="1"/>
</dbReference>
<keyword evidence="3" id="KW-1185">Reference proteome</keyword>
<name>A0A210PJS6_MIZYE</name>
<evidence type="ECO:0000313" key="3">
    <source>
        <dbReference type="Proteomes" id="UP000242188"/>
    </source>
</evidence>
<dbReference type="InterPro" id="IPR057989">
    <property type="entry name" value="TPR_RPAP1/MINIYO-like"/>
</dbReference>
<evidence type="ECO:0000313" key="2">
    <source>
        <dbReference type="EMBL" id="OWF36737.1"/>
    </source>
</evidence>
<accession>A0A210PJS6</accession>
<dbReference type="GO" id="GO:0006366">
    <property type="term" value="P:transcription by RNA polymerase II"/>
    <property type="evidence" value="ECO:0007669"/>
    <property type="project" value="InterPro"/>
</dbReference>
<evidence type="ECO:0000259" key="1">
    <source>
        <dbReference type="Pfam" id="PF25766"/>
    </source>
</evidence>